<protein>
    <submittedName>
        <fullName evidence="2">Uncharacterized protein</fullName>
    </submittedName>
</protein>
<name>G8X2I1_STREN</name>
<evidence type="ECO:0000313" key="3">
    <source>
        <dbReference type="Proteomes" id="UP000007842"/>
    </source>
</evidence>
<organism evidence="2 3">
    <name type="scientific">Streptantibioticus cattleyicolor (strain ATCC 35852 / DSM 46488 / JCM 4925 / NBRC 14057 / NRRL 8057)</name>
    <name type="common">Streptomyces cattleya</name>
    <dbReference type="NCBI Taxonomy" id="1003195"/>
    <lineage>
        <taxon>Bacteria</taxon>
        <taxon>Bacillati</taxon>
        <taxon>Actinomycetota</taxon>
        <taxon>Actinomycetes</taxon>
        <taxon>Kitasatosporales</taxon>
        <taxon>Streptomycetaceae</taxon>
        <taxon>Streptantibioticus</taxon>
    </lineage>
</organism>
<feature type="region of interest" description="Disordered" evidence="1">
    <location>
        <begin position="25"/>
        <end position="73"/>
    </location>
</feature>
<evidence type="ECO:0000313" key="2">
    <source>
        <dbReference type="EMBL" id="AEW95097.1"/>
    </source>
</evidence>
<dbReference type="KEGG" id="scy:SCATT_27260"/>
<accession>G8X2I1</accession>
<keyword evidence="3" id="KW-1185">Reference proteome</keyword>
<dbReference type="Proteomes" id="UP000007842">
    <property type="component" value="Chromosome"/>
</dbReference>
<dbReference type="STRING" id="1003195.SCATT_27260"/>
<dbReference type="EMBL" id="CP003219">
    <property type="protein sequence ID" value="AEW95097.1"/>
    <property type="molecule type" value="Genomic_DNA"/>
</dbReference>
<gene>
    <name evidence="2" type="ordered locus">SCATT_27260</name>
</gene>
<dbReference type="AlphaFoldDB" id="G8X2I1"/>
<dbReference type="HOGENOM" id="CLU_2398234_0_0_11"/>
<evidence type="ECO:0000256" key="1">
    <source>
        <dbReference type="SAM" id="MobiDB-lite"/>
    </source>
</evidence>
<reference evidence="3" key="1">
    <citation type="submission" date="2011-12" db="EMBL/GenBank/DDBJ databases">
        <title>Complete genome sequence of Streptomyces cattleya strain DSM 46488.</title>
        <authorList>
            <person name="Ou H.-Y."/>
            <person name="Li P."/>
            <person name="Zhao C."/>
            <person name="O'Hagan D."/>
            <person name="Deng Z."/>
        </authorList>
    </citation>
    <scope>NUCLEOTIDE SEQUENCE [LARGE SCALE GENOMIC DNA]</scope>
    <source>
        <strain evidence="3">ATCC 35852 / DSM 46488 / JCM 4925 / NBRC 14057 / NRRL 8057</strain>
    </source>
</reference>
<proteinExistence type="predicted"/>
<sequence length="93" mass="10178">MTSTVLIVDDEPKRRRLVGDYLATRGLPGPAVRNRHPGAGAGRLRPLRPDHPRPWVARPARRGGHPGTLAASSGVRHCIDDTVEHAHPMTQEQ</sequence>